<evidence type="ECO:0000259" key="6">
    <source>
        <dbReference type="PROSITE" id="PS51350"/>
    </source>
</evidence>
<dbReference type="SUPFAM" id="SSF55594">
    <property type="entry name" value="HPr-like"/>
    <property type="match status" value="1"/>
</dbReference>
<evidence type="ECO:0000256" key="5">
    <source>
        <dbReference type="ARBA" id="ARBA00033055"/>
    </source>
</evidence>
<organism evidence="7 8">
    <name type="scientific">Dictyobacter alpinus</name>
    <dbReference type="NCBI Taxonomy" id="2014873"/>
    <lineage>
        <taxon>Bacteria</taxon>
        <taxon>Bacillati</taxon>
        <taxon>Chloroflexota</taxon>
        <taxon>Ktedonobacteria</taxon>
        <taxon>Ktedonobacterales</taxon>
        <taxon>Dictyobacteraceae</taxon>
        <taxon>Dictyobacter</taxon>
    </lineage>
</organism>
<sequence length="87" mass="9515">MQKDRVRFQNEVGLHARPAAQFVKLARQFTSTITVTFNTKTADAKNLVRLLTLGAGKDAEIEIAAEGSDEKEAINALVGLIQGNFKK</sequence>
<dbReference type="Gene3D" id="3.30.1340.10">
    <property type="entry name" value="HPr-like"/>
    <property type="match status" value="1"/>
</dbReference>
<dbReference type="NCBIfam" id="TIGR01003">
    <property type="entry name" value="PTS_HPr_family"/>
    <property type="match status" value="1"/>
</dbReference>
<feature type="domain" description="HPr" evidence="6">
    <location>
        <begin position="1"/>
        <end position="87"/>
    </location>
</feature>
<dbReference type="PROSITE" id="PS51350">
    <property type="entry name" value="PTS_HPR_DOM"/>
    <property type="match status" value="1"/>
</dbReference>
<gene>
    <name evidence="7" type="ORF">KDA_32800</name>
</gene>
<proteinExistence type="predicted"/>
<evidence type="ECO:0000313" key="8">
    <source>
        <dbReference type="Proteomes" id="UP000287171"/>
    </source>
</evidence>
<accession>A0A402B8Y7</accession>
<dbReference type="InterPro" id="IPR000032">
    <property type="entry name" value="HPr-like"/>
</dbReference>
<evidence type="ECO:0000256" key="1">
    <source>
        <dbReference type="ARBA" id="ARBA00003681"/>
    </source>
</evidence>
<protein>
    <recommendedName>
        <fullName evidence="2">Phosphocarrier protein HPr</fullName>
    </recommendedName>
    <alternativeName>
        <fullName evidence="5">Histidine-containing protein</fullName>
    </alternativeName>
</protein>
<dbReference type="PRINTS" id="PR00107">
    <property type="entry name" value="PHOSPHOCPHPR"/>
</dbReference>
<dbReference type="InterPro" id="IPR001020">
    <property type="entry name" value="PTS_HPr_His_P_site"/>
</dbReference>
<keyword evidence="8" id="KW-1185">Reference proteome</keyword>
<dbReference type="EMBL" id="BIFT01000001">
    <property type="protein sequence ID" value="GCE27796.1"/>
    <property type="molecule type" value="Genomic_DNA"/>
</dbReference>
<keyword evidence="4" id="KW-0762">Sugar transport</keyword>
<dbReference type="OrthoDB" id="9809047at2"/>
<dbReference type="PANTHER" id="PTHR33705">
    <property type="entry name" value="PHOSPHOCARRIER PROTEIN HPR"/>
    <property type="match status" value="1"/>
</dbReference>
<comment type="function">
    <text evidence="1">General (non sugar-specific) component of the phosphoenolpyruvate-dependent sugar phosphotransferase system (sugar PTS). This major carbohydrate active-transport system catalyzes the phosphorylation of incoming sugar substrates concomitantly with their translocation across the cell membrane. The phosphoryl group from phosphoenolpyruvate (PEP) is transferred to the phosphoryl carrier protein HPr by enzyme I. Phospho-HPr then transfers it to the PTS EIIA domain.</text>
</comment>
<dbReference type="Pfam" id="PF00381">
    <property type="entry name" value="PTS-HPr"/>
    <property type="match status" value="1"/>
</dbReference>
<dbReference type="InterPro" id="IPR050399">
    <property type="entry name" value="HPr"/>
</dbReference>
<dbReference type="CDD" id="cd00367">
    <property type="entry name" value="PTS-HPr_like"/>
    <property type="match status" value="1"/>
</dbReference>
<dbReference type="InterPro" id="IPR035895">
    <property type="entry name" value="HPr-like_sf"/>
</dbReference>
<dbReference type="AlphaFoldDB" id="A0A402B8Y7"/>
<evidence type="ECO:0000313" key="7">
    <source>
        <dbReference type="EMBL" id="GCE27796.1"/>
    </source>
</evidence>
<dbReference type="PROSITE" id="PS00369">
    <property type="entry name" value="PTS_HPR_HIS"/>
    <property type="match status" value="1"/>
</dbReference>
<dbReference type="PANTHER" id="PTHR33705:SF1">
    <property type="entry name" value="PHOSPHOCARRIER PROTEIN HPR"/>
    <property type="match status" value="1"/>
</dbReference>
<comment type="caution">
    <text evidence="7">The sequence shown here is derived from an EMBL/GenBank/DDBJ whole genome shotgun (WGS) entry which is preliminary data.</text>
</comment>
<name>A0A402B8Y7_9CHLR</name>
<keyword evidence="3" id="KW-0813">Transport</keyword>
<evidence type="ECO:0000256" key="2">
    <source>
        <dbReference type="ARBA" id="ARBA00020422"/>
    </source>
</evidence>
<evidence type="ECO:0000256" key="4">
    <source>
        <dbReference type="ARBA" id="ARBA00022597"/>
    </source>
</evidence>
<dbReference type="Proteomes" id="UP000287171">
    <property type="component" value="Unassembled WGS sequence"/>
</dbReference>
<dbReference type="RefSeq" id="WP_126628084.1">
    <property type="nucleotide sequence ID" value="NZ_BIFT01000001.1"/>
</dbReference>
<evidence type="ECO:0000256" key="3">
    <source>
        <dbReference type="ARBA" id="ARBA00022448"/>
    </source>
</evidence>
<reference evidence="8" key="1">
    <citation type="submission" date="2018-12" db="EMBL/GenBank/DDBJ databases">
        <title>Tengunoibacter tsumagoiensis gen. nov., sp. nov., Dictyobacter kobayashii sp. nov., D. alpinus sp. nov., and D. joshuensis sp. nov. and description of Dictyobacteraceae fam. nov. within the order Ktedonobacterales isolated from Tengu-no-mugimeshi.</title>
        <authorList>
            <person name="Wang C.M."/>
            <person name="Zheng Y."/>
            <person name="Sakai Y."/>
            <person name="Toyoda A."/>
            <person name="Minakuchi Y."/>
            <person name="Abe K."/>
            <person name="Yokota A."/>
            <person name="Yabe S."/>
        </authorList>
    </citation>
    <scope>NUCLEOTIDE SEQUENCE [LARGE SCALE GENOMIC DNA]</scope>
    <source>
        <strain evidence="8">Uno16</strain>
    </source>
</reference>